<organism evidence="3 4">
    <name type="scientific">Plasmodium gonderi</name>
    <dbReference type="NCBI Taxonomy" id="77519"/>
    <lineage>
        <taxon>Eukaryota</taxon>
        <taxon>Sar</taxon>
        <taxon>Alveolata</taxon>
        <taxon>Apicomplexa</taxon>
        <taxon>Aconoidasida</taxon>
        <taxon>Haemosporida</taxon>
        <taxon>Plasmodiidae</taxon>
        <taxon>Plasmodium</taxon>
        <taxon>Plasmodium (Plasmodium)</taxon>
    </lineage>
</organism>
<evidence type="ECO:0000313" key="4">
    <source>
        <dbReference type="Proteomes" id="UP000195521"/>
    </source>
</evidence>
<gene>
    <name evidence="3" type="ORF">PGO_120620</name>
</gene>
<proteinExistence type="predicted"/>
<accession>A0A1Y1JIL6</accession>
<evidence type="ECO:0008006" key="5">
    <source>
        <dbReference type="Google" id="ProtNLM"/>
    </source>
</evidence>
<evidence type="ECO:0000256" key="1">
    <source>
        <dbReference type="SAM" id="MobiDB-lite"/>
    </source>
</evidence>
<feature type="region of interest" description="Disordered" evidence="1">
    <location>
        <begin position="535"/>
        <end position="568"/>
    </location>
</feature>
<feature type="region of interest" description="Disordered" evidence="1">
    <location>
        <begin position="460"/>
        <end position="507"/>
    </location>
</feature>
<evidence type="ECO:0000256" key="2">
    <source>
        <dbReference type="SAM" id="Phobius"/>
    </source>
</evidence>
<reference evidence="4" key="1">
    <citation type="submission" date="2017-04" db="EMBL/GenBank/DDBJ databases">
        <title>Plasmodium gonderi genome.</title>
        <authorList>
            <person name="Arisue N."/>
            <person name="Honma H."/>
            <person name="Kawai S."/>
            <person name="Tougan T."/>
            <person name="Tanabe K."/>
            <person name="Horii T."/>
        </authorList>
    </citation>
    <scope>NUCLEOTIDE SEQUENCE [LARGE SCALE GENOMIC DNA]</scope>
    <source>
        <strain evidence="4">ATCC 30045</strain>
    </source>
</reference>
<feature type="compositionally biased region" description="Polar residues" evidence="1">
    <location>
        <begin position="488"/>
        <end position="499"/>
    </location>
</feature>
<feature type="compositionally biased region" description="Low complexity" evidence="1">
    <location>
        <begin position="618"/>
        <end position="638"/>
    </location>
</feature>
<keyword evidence="2" id="KW-0812">Transmembrane</keyword>
<dbReference type="PROSITE" id="PS51257">
    <property type="entry name" value="PROKAR_LIPOPROTEIN"/>
    <property type="match status" value="1"/>
</dbReference>
<keyword evidence="2" id="KW-1133">Transmembrane helix</keyword>
<dbReference type="GeneID" id="39748802"/>
<comment type="caution">
    <text evidence="3">The sequence shown here is derived from an EMBL/GenBank/DDBJ whole genome shotgun (WGS) entry which is preliminary data.</text>
</comment>
<sequence>MRKEKRIAHCLSALVVAIIYSCCLLNVVISWRVNKNEDLLKSLGSGNVIKKSRVVYNLSNEKIYLSEEYFDNIRTLQSMLLTCFKSEEKKRILNDIGIESVRSLFYENFKQELYSNLTFFFKFIRENFPYLTKKLKEEKEKKNLNEKQYVSNERLLQILEDVIGYDIEKNAFYFEKLVQFTTLGKCFDITFSMNIQNTRNPVILIAEVDSKNNFLHVKINNSVEDEDEEPSGGLGAVGGEKIKNADDTAKKENLMNKDKVPFLQNIMNPLKTSNLVVKMAKRMTWPTGYFRNLCSKHNFQAASENWVEYFYNHNETLCHVETCGSGDCLFLSLQYLLDKNGIKTNNLVLNTQVHESSFIPWYVRNVKQTDDTKFNVSDLRYLTTFYYIKYFPGYTEDYEIDEHYINEKFNLLINLEFTNYYLKKDFIYKVMKQNKEEHKNIKPVLSLISNYVSKYLNFGGRPSTENSRETSSSSSSSISKINKENKTQNSDNNSTVNSRKNIDYPKTDNMENTLTAQLHTHKNIHDLRNVLGNPLTPLNDTHSEHPINPLLTSDRRLSSGSSISTDTIYDSSDESIEIQKLEGVKEGEKLAKDVYYRITYKPGESTDNSDSDEGTTGGNTSTSTSRGSGSDSGTSGETHFLKKPPITISTRSKEIHELNTSDRRDTLKYSNKTKNLELPNVGFLRSKEESAYEHLAIPKGLEDTTTYSQEIMKTKRNFTNQGVLRASYYNNPVTSGMLGAEVEYEKKKLMNPNAPAKSEQPDVIVEEIYSDDEEAQKGKTSITKNDNDNDDYEDILQDIHEPGYRVYELIFFKLISLSANKITFEELKKMNKTNIQNLIGTKFKSKIIGSHVFMKQITEGTILPFYNFVNIKNKLNNVNRKINYAHPDIYVAVIETTFNKKIKRKKDGLLTNSLIFKHNGDCISYWSIKNNDYHFTCDNKVIETKTIEQKASALFYERTRTGHTHWGDETDYDSFQKMFNIGLITFMNNNTKFFFSKNTFKDYPIYFLIYFYSGIHFEPGIHISVHGEHETCHSSYDRNHIPSSFLQVPIE</sequence>
<protein>
    <recommendedName>
        <fullName evidence="5">OTU domain-containing protein</fullName>
    </recommendedName>
</protein>
<feature type="compositionally biased region" description="Low complexity" evidence="1">
    <location>
        <begin position="558"/>
        <end position="568"/>
    </location>
</feature>
<feature type="compositionally biased region" description="Low complexity" evidence="1">
    <location>
        <begin position="463"/>
        <end position="480"/>
    </location>
</feature>
<dbReference type="OMA" id="CHVETCG"/>
<dbReference type="OrthoDB" id="372228at2759"/>
<keyword evidence="2" id="KW-0472">Membrane</keyword>
<dbReference type="Proteomes" id="UP000195521">
    <property type="component" value="Unassembled WGS sequence"/>
</dbReference>
<dbReference type="EMBL" id="BDQF01000013">
    <property type="protein sequence ID" value="GAW82070.1"/>
    <property type="molecule type" value="Genomic_DNA"/>
</dbReference>
<feature type="transmembrane region" description="Helical" evidence="2">
    <location>
        <begin position="7"/>
        <end position="31"/>
    </location>
</feature>
<feature type="region of interest" description="Disordered" evidence="1">
    <location>
        <begin position="601"/>
        <end position="647"/>
    </location>
</feature>
<dbReference type="AlphaFoldDB" id="A0A1Y1JIL6"/>
<keyword evidence="4" id="KW-1185">Reference proteome</keyword>
<evidence type="ECO:0000313" key="3">
    <source>
        <dbReference type="EMBL" id="GAW82070.1"/>
    </source>
</evidence>
<name>A0A1Y1JIL6_PLAGO</name>
<dbReference type="RefSeq" id="XP_028544659.1">
    <property type="nucleotide sequence ID" value="XM_028688858.1"/>
</dbReference>